<keyword evidence="2" id="KW-1185">Reference proteome</keyword>
<dbReference type="AlphaFoldDB" id="A0A926DPN6"/>
<name>A0A926DPN6_9FIRM</name>
<dbReference type="RefSeq" id="WP_177718228.1">
    <property type="nucleotide sequence ID" value="NZ_JACRSQ010000005.1"/>
</dbReference>
<dbReference type="EMBL" id="JACRSQ010000005">
    <property type="protein sequence ID" value="MBC8542888.1"/>
    <property type="molecule type" value="Genomic_DNA"/>
</dbReference>
<dbReference type="Proteomes" id="UP000657006">
    <property type="component" value="Unassembled WGS sequence"/>
</dbReference>
<protein>
    <submittedName>
        <fullName evidence="1">DUF1015 domain-containing protein</fullName>
    </submittedName>
</protein>
<organism evidence="1 2">
    <name type="scientific">Bianquea renquensis</name>
    <dbReference type="NCBI Taxonomy" id="2763661"/>
    <lineage>
        <taxon>Bacteria</taxon>
        <taxon>Bacillati</taxon>
        <taxon>Bacillota</taxon>
        <taxon>Clostridia</taxon>
        <taxon>Eubacteriales</taxon>
        <taxon>Bianqueaceae</taxon>
        <taxon>Bianquea</taxon>
    </lineage>
</organism>
<dbReference type="InterPro" id="IPR008323">
    <property type="entry name" value="UCP033563"/>
</dbReference>
<reference evidence="1" key="1">
    <citation type="submission" date="2020-08" db="EMBL/GenBank/DDBJ databases">
        <title>Genome public.</title>
        <authorList>
            <person name="Liu C."/>
            <person name="Sun Q."/>
        </authorList>
    </citation>
    <scope>NUCLEOTIDE SEQUENCE</scope>
    <source>
        <strain evidence="1">NSJ-32</strain>
    </source>
</reference>
<dbReference type="Pfam" id="PF06245">
    <property type="entry name" value="DUF1015"/>
    <property type="match status" value="1"/>
</dbReference>
<evidence type="ECO:0000313" key="2">
    <source>
        <dbReference type="Proteomes" id="UP000657006"/>
    </source>
</evidence>
<dbReference type="PANTHER" id="PTHR36454">
    <property type="entry name" value="LMO2823 PROTEIN"/>
    <property type="match status" value="1"/>
</dbReference>
<sequence>MIFTPATILLPHEKECALWSSIACDQFTSDAAYWEQVKTLTEGHPSAYHITLPEIYLEEGEACVQERIRSINETMREYLREGVFRQFKDAMVYVERRIPGGSVRRGIIGAVDLEDYEYAAGAETQIRATEETVLSRIPPRVRIRQDAALELPHLMLLADDVDRLLIEPIAERKRELAKVYDFELMLDSGHVTGYLLDRKEIQRVQSVLEQMGNLEEFQRKYHTSRTDPLVLAVGDGNHSLASAKACYDMRKEEMGVEAALRHPSRYALAEIVNLHDASLKFEPIYRVLFGVDHRQVMEALRRAYPQSHIGRTAAGEIALEYWAKDCEGTLSISASEGLLPVSLLQSFLDPFLQEYGGKIDYIHGLEEAKQLGRQEGNIAFTFAGMEKEQLFPGILQGGVLPRKTFSMGDARDKRFYLECRRIQ</sequence>
<gene>
    <name evidence="1" type="ORF">H8730_04950</name>
</gene>
<evidence type="ECO:0000313" key="1">
    <source>
        <dbReference type="EMBL" id="MBC8542888.1"/>
    </source>
</evidence>
<dbReference type="PANTHER" id="PTHR36454:SF1">
    <property type="entry name" value="DUF1015 DOMAIN-CONTAINING PROTEIN"/>
    <property type="match status" value="1"/>
</dbReference>
<proteinExistence type="predicted"/>
<accession>A0A926DPN6</accession>
<comment type="caution">
    <text evidence="1">The sequence shown here is derived from an EMBL/GenBank/DDBJ whole genome shotgun (WGS) entry which is preliminary data.</text>
</comment>